<reference evidence="3" key="1">
    <citation type="submission" date="2017-05" db="EMBL/GenBank/DDBJ databases">
        <authorList>
            <person name="Barney B.M."/>
        </authorList>
    </citation>
    <scope>NUCLEOTIDE SEQUENCE [LARGE SCALE GENOMIC DNA]</scope>
    <source>
        <strain evidence="3">PSBB022</strain>
    </source>
</reference>
<dbReference type="AlphaFoldDB" id="A0A266QDI4"/>
<dbReference type="EMBL" id="NHNI01000001">
    <property type="protein sequence ID" value="OZY87706.1"/>
    <property type="molecule type" value="Genomic_DNA"/>
</dbReference>
<name>A0A266QDI4_9GAMM</name>
<keyword evidence="3" id="KW-1185">Reference proteome</keyword>
<organism evidence="2 3">
    <name type="scientific">Cellvibrio mixtus</name>
    <dbReference type="NCBI Taxonomy" id="39650"/>
    <lineage>
        <taxon>Bacteria</taxon>
        <taxon>Pseudomonadati</taxon>
        <taxon>Pseudomonadota</taxon>
        <taxon>Gammaproteobacteria</taxon>
        <taxon>Cellvibrionales</taxon>
        <taxon>Cellvibrionaceae</taxon>
        <taxon>Cellvibrio</taxon>
    </lineage>
</organism>
<proteinExistence type="predicted"/>
<dbReference type="PANTHER" id="PTHR12526:SF630">
    <property type="entry name" value="GLYCOSYLTRANSFERASE"/>
    <property type="match status" value="1"/>
</dbReference>
<accession>A0A266QDI4</accession>
<dbReference type="Proteomes" id="UP000216101">
    <property type="component" value="Unassembled WGS sequence"/>
</dbReference>
<dbReference type="Pfam" id="PF13439">
    <property type="entry name" value="Glyco_transf_4"/>
    <property type="match status" value="1"/>
</dbReference>
<evidence type="ECO:0000259" key="1">
    <source>
        <dbReference type="Pfam" id="PF13439"/>
    </source>
</evidence>
<gene>
    <name evidence="2" type="ORF">CBP51_12320</name>
</gene>
<evidence type="ECO:0000313" key="3">
    <source>
        <dbReference type="Proteomes" id="UP000216101"/>
    </source>
</evidence>
<comment type="caution">
    <text evidence="2">The sequence shown here is derived from an EMBL/GenBank/DDBJ whole genome shotgun (WGS) entry which is preliminary data.</text>
</comment>
<evidence type="ECO:0000313" key="2">
    <source>
        <dbReference type="EMBL" id="OZY87706.1"/>
    </source>
</evidence>
<dbReference type="Pfam" id="PF13692">
    <property type="entry name" value="Glyco_trans_1_4"/>
    <property type="match status" value="1"/>
</dbReference>
<protein>
    <recommendedName>
        <fullName evidence="1">Glycosyltransferase subfamily 4-like N-terminal domain-containing protein</fullName>
    </recommendedName>
</protein>
<dbReference type="InterPro" id="IPR028098">
    <property type="entry name" value="Glyco_trans_4-like_N"/>
</dbReference>
<dbReference type="CDD" id="cd03801">
    <property type="entry name" value="GT4_PimA-like"/>
    <property type="match status" value="1"/>
</dbReference>
<sequence length="381" mass="42309">MLLQNRKHDVKILLVARWPVGGIKTYLRYIYGSPIFRETEIDLIAPAEDLAEFLETQLPSNRIQLLPVKGDGKSIRSRLREALAEGNYDLVHSHGFSASFFVQQVMCVRKTPHIMTAHDVFLPNTFDGFSGLCKKIAMRWLLGSVSQVLSVSEDARKNIFEYFPGLRAEQVKNITNGIDTDFFAKGTVRSFREELSLGDRPIIGFFGRFMAQKGFRQIVQAIEILVKKSPVSVKPIVLTFGWGGFIREDFSLIEAKGLKDYFIQLPGTNDMPAAIRGVDLVVMPSRWEACPLLPMEVLSCGVPMIGTDCVGLREVLAGTPAKVVSVGNAEQLAAAISAQLLEGSAQFIEYQPLALKRFSADEHARTLHDLYHKISGASAHV</sequence>
<dbReference type="GO" id="GO:0016757">
    <property type="term" value="F:glycosyltransferase activity"/>
    <property type="evidence" value="ECO:0007669"/>
    <property type="project" value="UniProtKB-ARBA"/>
</dbReference>
<dbReference type="PANTHER" id="PTHR12526">
    <property type="entry name" value="GLYCOSYLTRANSFERASE"/>
    <property type="match status" value="1"/>
</dbReference>
<feature type="domain" description="Glycosyltransferase subfamily 4-like N-terminal" evidence="1">
    <location>
        <begin position="20"/>
        <end position="181"/>
    </location>
</feature>
<dbReference type="Gene3D" id="3.40.50.2000">
    <property type="entry name" value="Glycogen Phosphorylase B"/>
    <property type="match status" value="2"/>
</dbReference>
<dbReference type="SUPFAM" id="SSF53756">
    <property type="entry name" value="UDP-Glycosyltransferase/glycogen phosphorylase"/>
    <property type="match status" value="1"/>
</dbReference>